<organism evidence="2 3">
    <name type="scientific">Apatococcus lobatus</name>
    <dbReference type="NCBI Taxonomy" id="904363"/>
    <lineage>
        <taxon>Eukaryota</taxon>
        <taxon>Viridiplantae</taxon>
        <taxon>Chlorophyta</taxon>
        <taxon>core chlorophytes</taxon>
        <taxon>Trebouxiophyceae</taxon>
        <taxon>Chlorellales</taxon>
        <taxon>Chlorellaceae</taxon>
        <taxon>Apatococcus</taxon>
    </lineage>
</organism>
<keyword evidence="3" id="KW-1185">Reference proteome</keyword>
<dbReference type="AlphaFoldDB" id="A0AAW1S5S5"/>
<feature type="region of interest" description="Disordered" evidence="1">
    <location>
        <begin position="1"/>
        <end position="23"/>
    </location>
</feature>
<gene>
    <name evidence="2" type="ORF">WJX74_008713</name>
</gene>
<evidence type="ECO:0000313" key="2">
    <source>
        <dbReference type="EMBL" id="KAK9841613.1"/>
    </source>
</evidence>
<evidence type="ECO:0000256" key="1">
    <source>
        <dbReference type="SAM" id="MobiDB-lite"/>
    </source>
</evidence>
<comment type="caution">
    <text evidence="2">The sequence shown here is derived from an EMBL/GenBank/DDBJ whole genome shotgun (WGS) entry which is preliminary data.</text>
</comment>
<accession>A0AAW1S5S5</accession>
<reference evidence="2 3" key="1">
    <citation type="journal article" date="2024" name="Nat. Commun.">
        <title>Phylogenomics reveals the evolutionary origins of lichenization in chlorophyte algae.</title>
        <authorList>
            <person name="Puginier C."/>
            <person name="Libourel C."/>
            <person name="Otte J."/>
            <person name="Skaloud P."/>
            <person name="Haon M."/>
            <person name="Grisel S."/>
            <person name="Petersen M."/>
            <person name="Berrin J.G."/>
            <person name="Delaux P.M."/>
            <person name="Dal Grande F."/>
            <person name="Keller J."/>
        </authorList>
    </citation>
    <scope>NUCLEOTIDE SEQUENCE [LARGE SCALE GENOMIC DNA]</scope>
    <source>
        <strain evidence="2 3">SAG 2145</strain>
    </source>
</reference>
<protein>
    <submittedName>
        <fullName evidence="2">Uncharacterized protein</fullName>
    </submittedName>
</protein>
<name>A0AAW1S5S5_9CHLO</name>
<proteinExistence type="predicted"/>
<dbReference type="Proteomes" id="UP001438707">
    <property type="component" value="Unassembled WGS sequence"/>
</dbReference>
<evidence type="ECO:0000313" key="3">
    <source>
        <dbReference type="Proteomes" id="UP001438707"/>
    </source>
</evidence>
<sequence>MKHSQTAQHTQDGTHDTTNSADFTGTCFDLESPAVRGGSTSQAWSQSTVCGPLACGPNGQTQLTGWKRPRQESSWQKVYSNKRSSCFNSAQNEPIEHLDDCDGEEEVQSTFKATATACPALVKSSPSVPVPSQQDHHVSKLHNMKSSAQLSFPVQRRASAGNQHQVKANSGIQKQQCRKSTGFFRHINYYFTPADLPSNMHPEE</sequence>
<dbReference type="EMBL" id="JALJOS010000003">
    <property type="protein sequence ID" value="KAK9841613.1"/>
    <property type="molecule type" value="Genomic_DNA"/>
</dbReference>